<organism evidence="8 9">
    <name type="scientific">Cotesia glomerata</name>
    <name type="common">Lepidopteran parasitic wasp</name>
    <name type="synonym">Apanteles glomeratus</name>
    <dbReference type="NCBI Taxonomy" id="32391"/>
    <lineage>
        <taxon>Eukaryota</taxon>
        <taxon>Metazoa</taxon>
        <taxon>Ecdysozoa</taxon>
        <taxon>Arthropoda</taxon>
        <taxon>Hexapoda</taxon>
        <taxon>Insecta</taxon>
        <taxon>Pterygota</taxon>
        <taxon>Neoptera</taxon>
        <taxon>Endopterygota</taxon>
        <taxon>Hymenoptera</taxon>
        <taxon>Apocrita</taxon>
        <taxon>Ichneumonoidea</taxon>
        <taxon>Braconidae</taxon>
        <taxon>Microgastrinae</taxon>
        <taxon>Cotesia</taxon>
    </lineage>
</organism>
<dbReference type="EMBL" id="JAHXZJ010002982">
    <property type="protein sequence ID" value="KAH0535632.1"/>
    <property type="molecule type" value="Genomic_DNA"/>
</dbReference>
<sequence>MMAALVPNIASSSKRHDKISILRLAAAYLRSNFAIGPGVRDFIPPEYSDIDLEENFVDGFDGTGSFLLVVTITGNIVYISPRVEGPLGYSPVEMMGKSIFSYVHPEDHSELSKALTPDEYVQPVKKIAYYNEDCSTNEETTNTSSNSTAVSTITNNNNSNINHNSNSNFKEQRRSFYVKIAQRTNSRGEHTQFKCFHVSGVLRLADFLRKKNNSENSPAVAATSNDIIFTGIAKVIHKRITELSLYEANKQEYITRHLVDGRIVFSDHRIALVAGYMSEEVSGVNAFRFMHKDDVMWAITALRQMYDRREGFGTSCYRLLSKSGKFIYLRTHGWLEFDNKTGTFESFICVNTLVEKDEGENLIKELRNRFSATVTQISATSAGTLTVASSSSASALSPSLSSSSSTTSSSSSHFSPCSPPKFGLSPELSSSSAVTTAAPTAVVPTSTTSSSSLSTATPSTPASVGTLTKSPSQSEQNVEDPTQLEDAIYQLISTLKSPTTASNLSPPTSDIECNLEIAETTSISSAMTSVMPTPSSGASSNLFKLSSADNNISKVENNKFEDDSSHKNKRIKTELSNSIDSSLNQLNGYDVNNRKKKLNCHNSTKLLNNSEKKLTDDKLIINDKMLSLNSQNLLFSGNKINNRLMNDNVDSNDDCEDNLKQSNNIYLKYNNGNVNKNEQEATTCVKIELNGIESING</sequence>
<protein>
    <recommendedName>
        <fullName evidence="7">PAS domain-containing protein</fullName>
    </recommendedName>
</protein>
<evidence type="ECO:0000256" key="4">
    <source>
        <dbReference type="ARBA" id="ARBA00023163"/>
    </source>
</evidence>
<evidence type="ECO:0000256" key="1">
    <source>
        <dbReference type="ARBA" id="ARBA00004123"/>
    </source>
</evidence>
<reference evidence="8 9" key="1">
    <citation type="journal article" date="2021" name="J. Hered.">
        <title>A chromosome-level genome assembly of the parasitoid wasp, Cotesia glomerata (Hymenoptera: Braconidae).</title>
        <authorList>
            <person name="Pinto B.J."/>
            <person name="Weis J.J."/>
            <person name="Gamble T."/>
            <person name="Ode P.J."/>
            <person name="Paul R."/>
            <person name="Zaspel J.M."/>
        </authorList>
    </citation>
    <scope>NUCLEOTIDE SEQUENCE [LARGE SCALE GENOMIC DNA]</scope>
    <source>
        <strain evidence="8">CgM1</strain>
    </source>
</reference>
<dbReference type="InterPro" id="IPR000014">
    <property type="entry name" value="PAS"/>
</dbReference>
<feature type="region of interest" description="Disordered" evidence="6">
    <location>
        <begin position="394"/>
        <end position="416"/>
    </location>
</feature>
<dbReference type="InterPro" id="IPR035965">
    <property type="entry name" value="PAS-like_dom_sf"/>
</dbReference>
<feature type="region of interest" description="Disordered" evidence="6">
    <location>
        <begin position="444"/>
        <end position="481"/>
    </location>
</feature>
<comment type="caution">
    <text evidence="8">The sequence shown here is derived from an EMBL/GenBank/DDBJ whole genome shotgun (WGS) entry which is preliminary data.</text>
</comment>
<name>A0AAV7HY92_COTGL</name>
<dbReference type="PRINTS" id="PR00785">
    <property type="entry name" value="NCTRNSLOCATR"/>
</dbReference>
<feature type="compositionally biased region" description="Low complexity" evidence="6">
    <location>
        <begin position="444"/>
        <end position="464"/>
    </location>
</feature>
<accession>A0AAV7HY92</accession>
<keyword evidence="5" id="KW-0539">Nucleus</keyword>
<evidence type="ECO:0000259" key="7">
    <source>
        <dbReference type="PROSITE" id="PS50112"/>
    </source>
</evidence>
<feature type="domain" description="PAS" evidence="7">
    <location>
        <begin position="52"/>
        <end position="115"/>
    </location>
</feature>
<gene>
    <name evidence="8" type="ORF">KQX54_017804</name>
</gene>
<dbReference type="Pfam" id="PF00989">
    <property type="entry name" value="PAS"/>
    <property type="match status" value="1"/>
</dbReference>
<evidence type="ECO:0000313" key="8">
    <source>
        <dbReference type="EMBL" id="KAH0535632.1"/>
    </source>
</evidence>
<dbReference type="CDD" id="cd00130">
    <property type="entry name" value="PAS"/>
    <property type="match status" value="2"/>
</dbReference>
<evidence type="ECO:0000256" key="2">
    <source>
        <dbReference type="ARBA" id="ARBA00023015"/>
    </source>
</evidence>
<feature type="compositionally biased region" description="Polar residues" evidence="6">
    <location>
        <begin position="465"/>
        <end position="480"/>
    </location>
</feature>
<dbReference type="GO" id="GO:0005634">
    <property type="term" value="C:nucleus"/>
    <property type="evidence" value="ECO:0007669"/>
    <property type="project" value="UniProtKB-SubCell"/>
</dbReference>
<dbReference type="GO" id="GO:0003700">
    <property type="term" value="F:DNA-binding transcription factor activity"/>
    <property type="evidence" value="ECO:0007669"/>
    <property type="project" value="InterPro"/>
</dbReference>
<dbReference type="GO" id="GO:0003677">
    <property type="term" value="F:DNA binding"/>
    <property type="evidence" value="ECO:0007669"/>
    <property type="project" value="UniProtKB-KW"/>
</dbReference>
<feature type="domain" description="PAS" evidence="7">
    <location>
        <begin position="260"/>
        <end position="309"/>
    </location>
</feature>
<dbReference type="Gene3D" id="3.30.450.20">
    <property type="entry name" value="PAS domain"/>
    <property type="match status" value="2"/>
</dbReference>
<dbReference type="GO" id="GO:0045944">
    <property type="term" value="P:positive regulation of transcription by RNA polymerase II"/>
    <property type="evidence" value="ECO:0007669"/>
    <property type="project" value="UniProtKB-ARBA"/>
</dbReference>
<feature type="compositionally biased region" description="Low complexity" evidence="6">
    <location>
        <begin position="137"/>
        <end position="167"/>
    </location>
</feature>
<dbReference type="InterPro" id="IPR001067">
    <property type="entry name" value="Nuc_translocat"/>
</dbReference>
<dbReference type="SMART" id="SM00091">
    <property type="entry name" value="PAS"/>
    <property type="match status" value="2"/>
</dbReference>
<dbReference type="NCBIfam" id="TIGR00229">
    <property type="entry name" value="sensory_box"/>
    <property type="match status" value="1"/>
</dbReference>
<dbReference type="InterPro" id="IPR013767">
    <property type="entry name" value="PAS_fold"/>
</dbReference>
<dbReference type="Pfam" id="PF14598">
    <property type="entry name" value="PAS_11"/>
    <property type="match status" value="1"/>
</dbReference>
<keyword evidence="4" id="KW-0804">Transcription</keyword>
<dbReference type="PANTHER" id="PTHR23042">
    <property type="entry name" value="CIRCADIAN PROTEIN CLOCK/ARNT/BMAL/PAS"/>
    <property type="match status" value="1"/>
</dbReference>
<dbReference type="SUPFAM" id="SSF55785">
    <property type="entry name" value="PYP-like sensor domain (PAS domain)"/>
    <property type="match status" value="2"/>
</dbReference>
<dbReference type="InterPro" id="IPR050933">
    <property type="entry name" value="Circadian_TF"/>
</dbReference>
<proteinExistence type="predicted"/>
<evidence type="ECO:0000256" key="6">
    <source>
        <dbReference type="SAM" id="MobiDB-lite"/>
    </source>
</evidence>
<evidence type="ECO:0000256" key="3">
    <source>
        <dbReference type="ARBA" id="ARBA00023125"/>
    </source>
</evidence>
<dbReference type="GO" id="GO:0005737">
    <property type="term" value="C:cytoplasm"/>
    <property type="evidence" value="ECO:0007669"/>
    <property type="project" value="InterPro"/>
</dbReference>
<dbReference type="GO" id="GO:0005667">
    <property type="term" value="C:transcription regulator complex"/>
    <property type="evidence" value="ECO:0007669"/>
    <property type="project" value="InterPro"/>
</dbReference>
<evidence type="ECO:0000313" key="9">
    <source>
        <dbReference type="Proteomes" id="UP000826195"/>
    </source>
</evidence>
<feature type="compositionally biased region" description="Low complexity" evidence="6">
    <location>
        <begin position="394"/>
        <end position="412"/>
    </location>
</feature>
<keyword evidence="9" id="KW-1185">Reference proteome</keyword>
<dbReference type="AlphaFoldDB" id="A0AAV7HY92"/>
<feature type="region of interest" description="Disordered" evidence="6">
    <location>
        <begin position="136"/>
        <end position="167"/>
    </location>
</feature>
<keyword evidence="3" id="KW-0238">DNA-binding</keyword>
<dbReference type="PROSITE" id="PS50112">
    <property type="entry name" value="PAS"/>
    <property type="match status" value="2"/>
</dbReference>
<keyword evidence="2" id="KW-0805">Transcription regulation</keyword>
<evidence type="ECO:0000256" key="5">
    <source>
        <dbReference type="ARBA" id="ARBA00023242"/>
    </source>
</evidence>
<comment type="subcellular location">
    <subcellularLocation>
        <location evidence="1">Nucleus</location>
    </subcellularLocation>
</comment>
<dbReference type="Proteomes" id="UP000826195">
    <property type="component" value="Unassembled WGS sequence"/>
</dbReference>